<protein>
    <submittedName>
        <fullName evidence="4">Transcriptional regulator</fullName>
    </submittedName>
</protein>
<dbReference type="InterPro" id="IPR057727">
    <property type="entry name" value="WCX_dom"/>
</dbReference>
<sequence length="316" mass="35036">MYHPTTRVLAVLELLQTHGRMSGAEMAARLDIDGRTLRRYIVTLEEMGIPITTDRGRHGGYALMAGFKLPPMMFTDDEALALAIGLLAARSLGLAEAAPAVASAQAKLERIMPANLKRRVGAVDETVKLDFSQATSPDNNAALVALSAAAQKRQRVHMHYRSAQGDDSARDFDPYGLAYRGGRWYVAGMCHLRKDLRSFRLDRIGQVQPLEQEFTRPADFDALAHLSFSVATIPRAFAIEVLLKTDLKSAREHLFDAIGILEQTDDGVLVHNQSDDLDWFARQLARLPFAFEIHHPPALRDAVKSCAQRLLLLAEK</sequence>
<dbReference type="OrthoDB" id="8555652at2"/>
<evidence type="ECO:0000256" key="2">
    <source>
        <dbReference type="ARBA" id="ARBA00023163"/>
    </source>
</evidence>
<dbReference type="KEGG" id="care:LT85_0156"/>
<dbReference type="Gene3D" id="1.10.10.10">
    <property type="entry name" value="Winged helix-like DNA-binding domain superfamily/Winged helix DNA-binding domain"/>
    <property type="match status" value="1"/>
</dbReference>
<dbReference type="Pfam" id="PF08279">
    <property type="entry name" value="HTH_11"/>
    <property type="match status" value="1"/>
</dbReference>
<dbReference type="InterPro" id="IPR028349">
    <property type="entry name" value="PafC-like"/>
</dbReference>
<evidence type="ECO:0000313" key="5">
    <source>
        <dbReference type="Proteomes" id="UP000030302"/>
    </source>
</evidence>
<dbReference type="InterPro" id="IPR036390">
    <property type="entry name" value="WH_DNA-bd_sf"/>
</dbReference>
<dbReference type="AlphaFoldDB" id="A0A0A1F473"/>
<dbReference type="EMBL" id="CP009962">
    <property type="protein sequence ID" value="AIY39316.1"/>
    <property type="molecule type" value="Genomic_DNA"/>
</dbReference>
<dbReference type="PIRSF" id="PIRSF016838">
    <property type="entry name" value="PafC"/>
    <property type="match status" value="1"/>
</dbReference>
<organism evidence="4 5">
    <name type="scientific">Collimonas arenae</name>
    <dbReference type="NCBI Taxonomy" id="279058"/>
    <lineage>
        <taxon>Bacteria</taxon>
        <taxon>Pseudomonadati</taxon>
        <taxon>Pseudomonadota</taxon>
        <taxon>Betaproteobacteria</taxon>
        <taxon>Burkholderiales</taxon>
        <taxon>Oxalobacteraceae</taxon>
        <taxon>Collimonas</taxon>
    </lineage>
</organism>
<evidence type="ECO:0000256" key="1">
    <source>
        <dbReference type="ARBA" id="ARBA00023015"/>
    </source>
</evidence>
<keyword evidence="2" id="KW-0804">Transcription</keyword>
<evidence type="ECO:0000259" key="3">
    <source>
        <dbReference type="PROSITE" id="PS51000"/>
    </source>
</evidence>
<dbReference type="InterPro" id="IPR036388">
    <property type="entry name" value="WH-like_DNA-bd_sf"/>
</dbReference>
<dbReference type="InterPro" id="IPR013196">
    <property type="entry name" value="HTH_11"/>
</dbReference>
<keyword evidence="5" id="KW-1185">Reference proteome</keyword>
<dbReference type="PROSITE" id="PS52050">
    <property type="entry name" value="WYL"/>
    <property type="match status" value="1"/>
</dbReference>
<dbReference type="Proteomes" id="UP000030302">
    <property type="component" value="Chromosome"/>
</dbReference>
<dbReference type="STRING" id="279058.LT85_0156"/>
<accession>A0A0A1F473</accession>
<proteinExistence type="predicted"/>
<dbReference type="InterPro" id="IPR051534">
    <property type="entry name" value="CBASS_pafABC_assoc_protein"/>
</dbReference>
<dbReference type="Pfam" id="PF25583">
    <property type="entry name" value="WCX"/>
    <property type="match status" value="1"/>
</dbReference>
<dbReference type="InterPro" id="IPR001034">
    <property type="entry name" value="DeoR_HTH"/>
</dbReference>
<dbReference type="RefSeq" id="WP_038484118.1">
    <property type="nucleotide sequence ID" value="NZ_CP009962.1"/>
</dbReference>
<dbReference type="PANTHER" id="PTHR34580">
    <property type="match status" value="1"/>
</dbReference>
<dbReference type="SUPFAM" id="SSF46785">
    <property type="entry name" value="Winged helix' DNA-binding domain"/>
    <property type="match status" value="1"/>
</dbReference>
<dbReference type="GO" id="GO:0003700">
    <property type="term" value="F:DNA-binding transcription factor activity"/>
    <property type="evidence" value="ECO:0007669"/>
    <property type="project" value="InterPro"/>
</dbReference>
<name>A0A0A1F473_9BURK</name>
<dbReference type="Pfam" id="PF13280">
    <property type="entry name" value="WYL"/>
    <property type="match status" value="1"/>
</dbReference>
<dbReference type="PROSITE" id="PS51000">
    <property type="entry name" value="HTH_DEOR_2"/>
    <property type="match status" value="1"/>
</dbReference>
<evidence type="ECO:0000313" key="4">
    <source>
        <dbReference type="EMBL" id="AIY39316.1"/>
    </source>
</evidence>
<gene>
    <name evidence="4" type="ORF">LT85_0156</name>
</gene>
<reference evidence="5" key="1">
    <citation type="journal article" date="2014" name="Soil Biol. Biochem.">
        <title>Structure and function of bacterial communities in ageing soils: Insights from the Mendocino ecological staircase.</title>
        <authorList>
            <person name="Uroz S."/>
            <person name="Tech J.J."/>
            <person name="Sawaya N.A."/>
            <person name="Frey-Klett P."/>
            <person name="Leveau J.H.J."/>
        </authorList>
    </citation>
    <scope>NUCLEOTIDE SEQUENCE [LARGE SCALE GENOMIC DNA]</scope>
    <source>
        <strain evidence="5">Cal35</strain>
    </source>
</reference>
<dbReference type="PANTHER" id="PTHR34580:SF3">
    <property type="entry name" value="PROTEIN PAFB"/>
    <property type="match status" value="1"/>
</dbReference>
<keyword evidence="1" id="KW-0805">Transcription regulation</keyword>
<dbReference type="InterPro" id="IPR026881">
    <property type="entry name" value="WYL_dom"/>
</dbReference>
<dbReference type="HOGENOM" id="CLU_041141_1_1_4"/>
<feature type="domain" description="HTH deoR-type" evidence="3">
    <location>
        <begin position="4"/>
        <end position="63"/>
    </location>
</feature>